<gene>
    <name evidence="5" type="ORF">HMPREF2087_00801</name>
</gene>
<dbReference type="Gene3D" id="3.40.50.1110">
    <property type="entry name" value="SGNH hydrolase"/>
    <property type="match status" value="1"/>
</dbReference>
<feature type="compositionally biased region" description="Basic and acidic residues" evidence="1">
    <location>
        <begin position="494"/>
        <end position="504"/>
    </location>
</feature>
<dbReference type="InterPro" id="IPR055041">
    <property type="entry name" value="Ape1_N"/>
</dbReference>
<feature type="compositionally biased region" description="Basic residues" evidence="1">
    <location>
        <begin position="435"/>
        <end position="446"/>
    </location>
</feature>
<organism evidence="5 6">
    <name type="scientific">Helicobacter canis NCTC 12740</name>
    <dbReference type="NCBI Taxonomy" id="1357399"/>
    <lineage>
        <taxon>Bacteria</taxon>
        <taxon>Pseudomonadati</taxon>
        <taxon>Campylobacterota</taxon>
        <taxon>Epsilonproteobacteria</taxon>
        <taxon>Campylobacterales</taxon>
        <taxon>Helicobacteraceae</taxon>
        <taxon>Helicobacter</taxon>
    </lineage>
</organism>
<dbReference type="Pfam" id="PF22753">
    <property type="entry name" value="Ape1_N"/>
    <property type="match status" value="1"/>
</dbReference>
<dbReference type="Proteomes" id="UP000018688">
    <property type="component" value="Unassembled WGS sequence"/>
</dbReference>
<dbReference type="SUPFAM" id="SSF52266">
    <property type="entry name" value="SGNH hydrolase"/>
    <property type="match status" value="1"/>
</dbReference>
<dbReference type="HOGENOM" id="CLU_498535_0_0_7"/>
<evidence type="ECO:0000259" key="3">
    <source>
        <dbReference type="Pfam" id="PF13472"/>
    </source>
</evidence>
<feature type="region of interest" description="Disordered" evidence="1">
    <location>
        <begin position="22"/>
        <end position="67"/>
    </location>
</feature>
<dbReference type="STRING" id="1357399.HMPREF2087_00801"/>
<dbReference type="AlphaFoldDB" id="V8CLA4"/>
<comment type="caution">
    <text evidence="5">The sequence shown here is derived from an EMBL/GenBank/DDBJ whole genome shotgun (WGS) entry which is preliminary data.</text>
</comment>
<dbReference type="EMBL" id="AZJJ01000001">
    <property type="protein sequence ID" value="ETD27877.1"/>
    <property type="molecule type" value="Genomic_DNA"/>
</dbReference>
<feature type="compositionally biased region" description="Basic residues" evidence="1">
    <location>
        <begin position="48"/>
        <end position="58"/>
    </location>
</feature>
<accession>V8CLA4</accession>
<sequence>MTRLLLFCALCACITSFTLANTQSPKSQPSSQAKPKATQAKTPAKSKPQAKKPKKKPSKPLPKLPAQSVLDSMAKKGELIDFGEENFPYLAYKLGGEVEPRAKDLGLRIAVFGDSHIAGDFIPRVLRERFMEVDSIGFAYPIFPAFHQNLLTHYQHKGFELINSRKDGANSYPLGGIIARAKQEGAFVKLSLNFSKDNQDFSTRFVFKAPSTLGAFVVKDSSGKSKRLGAKKADKWHISEPMSLRFPIHIESLLPNAMLGGYIISKKNDSYVINLGINGARSDIYLKWEQELWQAELGELDLDLIILSYGSNDAIATTINTKLYKQNFAKLIHTLRKLQPKASILLLGAPQVRLKQKNGTYIQSKSYESVRQATRELAKDEKTLYFDMQDFIDESGGKQKWITQALSKHDVHLTPYGYKLVAESLALHLRELAQKHAKHPSKKPKPTQKPQKLTKEEKEEPDTKEQESQSLDSTPKPKELAQDSQVQSPAQPLESKKDSPKAPKDSAPQEPSPASKPQSLDSSPLPMPAESSAPEEIWQDLELKNF</sequence>
<dbReference type="InterPro" id="IPR013830">
    <property type="entry name" value="SGNH_hydro"/>
</dbReference>
<keyword evidence="6" id="KW-1185">Reference proteome</keyword>
<name>V8CLA4_9HELI</name>
<dbReference type="RefSeq" id="WP_023929731.1">
    <property type="nucleotide sequence ID" value="NZ_KI669458.1"/>
</dbReference>
<feature type="chain" id="PRO_5004767715" evidence="2">
    <location>
        <begin position="21"/>
        <end position="546"/>
    </location>
</feature>
<dbReference type="GO" id="GO:0016788">
    <property type="term" value="F:hydrolase activity, acting on ester bonds"/>
    <property type="evidence" value="ECO:0007669"/>
    <property type="project" value="UniProtKB-ARBA"/>
</dbReference>
<feature type="compositionally biased region" description="Low complexity" evidence="1">
    <location>
        <begin position="23"/>
        <end position="47"/>
    </location>
</feature>
<evidence type="ECO:0000256" key="2">
    <source>
        <dbReference type="SAM" id="SignalP"/>
    </source>
</evidence>
<dbReference type="Gene3D" id="2.60.120.1360">
    <property type="match status" value="1"/>
</dbReference>
<dbReference type="PATRIC" id="fig|1357399.3.peg.839"/>
<dbReference type="PANTHER" id="PTHR30383">
    <property type="entry name" value="THIOESTERASE 1/PROTEASE 1/LYSOPHOSPHOLIPASE L1"/>
    <property type="match status" value="1"/>
</dbReference>
<feature type="compositionally biased region" description="Basic and acidic residues" evidence="1">
    <location>
        <begin position="453"/>
        <end position="467"/>
    </location>
</feature>
<evidence type="ECO:0000259" key="4">
    <source>
        <dbReference type="Pfam" id="PF22753"/>
    </source>
</evidence>
<evidence type="ECO:0000313" key="5">
    <source>
        <dbReference type="EMBL" id="ETD27877.1"/>
    </source>
</evidence>
<feature type="domain" description="SGNH hydrolase-type esterase" evidence="3">
    <location>
        <begin position="265"/>
        <end position="420"/>
    </location>
</feature>
<dbReference type="InterPro" id="IPR051532">
    <property type="entry name" value="Ester_Hydrolysis_Enzymes"/>
</dbReference>
<feature type="domain" description="Peptidoglycan O-acetylesterase N-terminal" evidence="4">
    <location>
        <begin position="136"/>
        <end position="240"/>
    </location>
</feature>
<dbReference type="InterPro" id="IPR036514">
    <property type="entry name" value="SGNH_hydro_sf"/>
</dbReference>
<dbReference type="eggNOG" id="COG2755">
    <property type="taxonomic scope" value="Bacteria"/>
</dbReference>
<dbReference type="OrthoDB" id="5318134at2"/>
<feature type="signal peptide" evidence="2">
    <location>
        <begin position="1"/>
        <end position="20"/>
    </location>
</feature>
<feature type="region of interest" description="Disordered" evidence="1">
    <location>
        <begin position="434"/>
        <end position="546"/>
    </location>
</feature>
<evidence type="ECO:0000256" key="1">
    <source>
        <dbReference type="SAM" id="MobiDB-lite"/>
    </source>
</evidence>
<dbReference type="Pfam" id="PF13472">
    <property type="entry name" value="Lipase_GDSL_2"/>
    <property type="match status" value="1"/>
</dbReference>
<keyword evidence="2" id="KW-0732">Signal</keyword>
<evidence type="ECO:0000313" key="6">
    <source>
        <dbReference type="Proteomes" id="UP000018688"/>
    </source>
</evidence>
<reference evidence="5 6" key="1">
    <citation type="submission" date="2013-10" db="EMBL/GenBank/DDBJ databases">
        <title>The Genome Sequence of Helicobacter canis NCTC 12740.</title>
        <authorList>
            <consortium name="The Broad Institute Genomics Platform"/>
            <person name="Earl A."/>
            <person name="Fox J.G."/>
            <person name="Shen Z."/>
            <person name="Young S.K."/>
            <person name="Zeng Q."/>
            <person name="Gargeya S."/>
            <person name="Fitzgerald M."/>
            <person name="Abouelleil A."/>
            <person name="Alvarado L."/>
            <person name="Chapman S.B."/>
            <person name="Gainer-Dewar J."/>
            <person name="Goldberg J."/>
            <person name="Griggs A."/>
            <person name="Gujja S."/>
            <person name="Hansen M."/>
            <person name="Howarth C."/>
            <person name="Imamovic A."/>
            <person name="Ireland A."/>
            <person name="Larimer J."/>
            <person name="McCowan C."/>
            <person name="Murphy C."/>
            <person name="Pearson M."/>
            <person name="Poon T.W."/>
            <person name="Priest M."/>
            <person name="Roberts A."/>
            <person name="Saif S."/>
            <person name="Shea T."/>
            <person name="Sykes S."/>
            <person name="Wortman J."/>
            <person name="Nusbaum C."/>
            <person name="Birren B."/>
        </authorList>
    </citation>
    <scope>NUCLEOTIDE SEQUENCE [LARGE SCALE GENOMIC DNA]</scope>
    <source>
        <strain evidence="5 6">NCTC 12740</strain>
    </source>
</reference>
<dbReference type="PANTHER" id="PTHR30383:SF29">
    <property type="entry name" value="SGNH HYDROLASE-TYPE ESTERASE DOMAIN-CONTAINING PROTEIN"/>
    <property type="match status" value="1"/>
</dbReference>
<protein>
    <submittedName>
        <fullName evidence="5">Uncharacterized protein</fullName>
    </submittedName>
</protein>
<proteinExistence type="predicted"/>